<feature type="transmembrane region" description="Helical" evidence="12">
    <location>
        <begin position="618"/>
        <end position="647"/>
    </location>
</feature>
<feature type="domain" description="Cation-transporting P-type ATPase N-terminal" evidence="14">
    <location>
        <begin position="318"/>
        <end position="392"/>
    </location>
</feature>
<evidence type="ECO:0000256" key="1">
    <source>
        <dbReference type="ARBA" id="ARBA00004127"/>
    </source>
</evidence>
<dbReference type="PRINTS" id="PR00119">
    <property type="entry name" value="CATATPASE"/>
</dbReference>
<comment type="caution">
    <text evidence="12">Lacks conserved residue(s) required for the propagation of feature annotation.</text>
</comment>
<dbReference type="NCBIfam" id="TIGR01522">
    <property type="entry name" value="ATPase-IIA2_Ca"/>
    <property type="match status" value="1"/>
</dbReference>
<dbReference type="SUPFAM" id="SSF81660">
    <property type="entry name" value="Metal cation-transporting ATPase, ATP-binding domain N"/>
    <property type="match status" value="1"/>
</dbReference>
<protein>
    <recommendedName>
        <fullName evidence="12">Calcium-transporting ATPase</fullName>
        <ecNumber evidence="12">7.2.2.10</ecNumber>
    </recommendedName>
</protein>
<dbReference type="SFLD" id="SFLDS00003">
    <property type="entry name" value="Haloacid_Dehalogenase"/>
    <property type="match status" value="1"/>
</dbReference>
<keyword evidence="8" id="KW-1278">Translocase</keyword>
<evidence type="ECO:0000256" key="3">
    <source>
        <dbReference type="ARBA" id="ARBA00022568"/>
    </source>
</evidence>
<evidence type="ECO:0000256" key="5">
    <source>
        <dbReference type="ARBA" id="ARBA00022741"/>
    </source>
</evidence>
<evidence type="ECO:0000256" key="6">
    <source>
        <dbReference type="ARBA" id="ARBA00022837"/>
    </source>
</evidence>
<keyword evidence="6 12" id="KW-0106">Calcium</keyword>
<dbReference type="InterPro" id="IPR001757">
    <property type="entry name" value="P_typ_ATPase"/>
</dbReference>
<dbReference type="PANTHER" id="PTHR42861">
    <property type="entry name" value="CALCIUM-TRANSPORTING ATPASE"/>
    <property type="match status" value="1"/>
</dbReference>
<feature type="transmembrane region" description="Helical" evidence="12">
    <location>
        <begin position="1193"/>
        <end position="1211"/>
    </location>
</feature>
<evidence type="ECO:0000256" key="13">
    <source>
        <dbReference type="SAM" id="MobiDB-lite"/>
    </source>
</evidence>
<comment type="function">
    <text evidence="12">Catalyzes the hydrolysis of ATP coupled with the transport of calcium.</text>
</comment>
<dbReference type="NCBIfam" id="TIGR01494">
    <property type="entry name" value="ATPase_P-type"/>
    <property type="match status" value="2"/>
</dbReference>
<feature type="compositionally biased region" description="Pro residues" evidence="13">
    <location>
        <begin position="281"/>
        <end position="292"/>
    </location>
</feature>
<dbReference type="Gene3D" id="3.40.50.1000">
    <property type="entry name" value="HAD superfamily/HAD-like"/>
    <property type="match status" value="1"/>
</dbReference>
<dbReference type="Gene3D" id="2.70.150.10">
    <property type="entry name" value="Calcium-transporting ATPase, cytoplasmic transduction domain A"/>
    <property type="match status" value="1"/>
</dbReference>
<dbReference type="STRING" id="796604.A0A2X0MUM8"/>
<dbReference type="InterPro" id="IPR018303">
    <property type="entry name" value="ATPase_P-typ_P_site"/>
</dbReference>
<dbReference type="SUPFAM" id="SSF56784">
    <property type="entry name" value="HAD-like"/>
    <property type="match status" value="1"/>
</dbReference>
<comment type="catalytic activity">
    <reaction evidence="12">
        <text>Ca(2+)(in) + ATP + H2O = Ca(2+)(out) + ADP + phosphate + H(+)</text>
        <dbReference type="Rhea" id="RHEA:18105"/>
        <dbReference type="ChEBI" id="CHEBI:15377"/>
        <dbReference type="ChEBI" id="CHEBI:15378"/>
        <dbReference type="ChEBI" id="CHEBI:29108"/>
        <dbReference type="ChEBI" id="CHEBI:30616"/>
        <dbReference type="ChEBI" id="CHEBI:43474"/>
        <dbReference type="ChEBI" id="CHEBI:456216"/>
        <dbReference type="EC" id="7.2.2.10"/>
    </reaction>
</comment>
<feature type="transmembrane region" description="Helical" evidence="12">
    <location>
        <begin position="1163"/>
        <end position="1181"/>
    </location>
</feature>
<dbReference type="SFLD" id="SFLDG00002">
    <property type="entry name" value="C1.7:_P-type_atpase_like"/>
    <property type="match status" value="1"/>
</dbReference>
<keyword evidence="9 12" id="KW-1133">Transmembrane helix</keyword>
<dbReference type="InterPro" id="IPR044492">
    <property type="entry name" value="P_typ_ATPase_HD_dom"/>
</dbReference>
<dbReference type="GO" id="GO:0016887">
    <property type="term" value="F:ATP hydrolysis activity"/>
    <property type="evidence" value="ECO:0007669"/>
    <property type="project" value="InterPro"/>
</dbReference>
<dbReference type="InterPro" id="IPR008250">
    <property type="entry name" value="ATPase_P-typ_transduc_dom_A_sf"/>
</dbReference>
<proteinExistence type="inferred from homology"/>
<sequence>MGANLFGGLKAQRTNDGRIVVELDESSSARAGMLLTHRTFISGLPGLSDGGGYTRPGVKESPPIFVVVVVLVAVSVLFLPCRAVKLASVRHLVPSASRHRAPRASLVLDGESEWKDLVGRAVSPFSAELPLPSADLVLPPTADSTMSSAGTSARTPLSYFKDKDRLGGAYGRLSTSDTFALGGGDSAVSTPVSSTSRTHSPTPSQCAPDDQHYAYSTSLRRQEAADGSSSIALGDLPQVAGQAFASVLGGGTTSSAAPNMNGSSLRYATTATNNTGYSHLPPAPSLPFPPPQHSAIPTHTTAHHPFAHTSSPMTPSTHYATQSITQTLASLSTSSTHGLASAKVTAIRELHGANEFQVDAKDPIWKKFLFQFKEPLILLLLGSAGVSAIVGNYDDAASIVAAIIIVVAGQYSLVHKDPVISNPRAHNLLNANAKTVGFVQEQRSEKSLEALNKLVPHFCHLIRDGHKTTQLANVLVPGDLITFQTGDRIPADIRLTQAHGLEIDESTLTGETKPAKKSCEAILDGGLGVGGLPISERRNIGFMGTLVRSGRGEGIVVGTGEQSEFGVVFRMMQEIEDRKTPLQNSMDELAKKLSAMSFVVIGFICLIGVFQHRSWLDMFTIGVSLAVAAIPEGLPIVVTVTLALGVLRMSKRSAIVKKLPSVETLGSVSVICSDKTGTLTTNVMTVTQAYTVDDGIFSISHDEQSLVLHPQDHKVKLFLIGNLCNHSTLDRSGKNVGQPTEVALMNVLPQVGLKDVRTTFQHRAEVPFSSETKSQSVSGVFTSTPSDKETTYLSGAIESVLPRCRFYLRSDHTTPALESGLVKVIQGKSSEMASQGLRVVAFAYGPDPDSLIFAGLQAMMDPPRKGVAQAISQLQSGGIQVIMITGDSAETAISIARQLDLRSGGCMTGKELDILSQRQLTERIMGVTVFARTTPKHKMAIIEAYQSRGAVVALPHIIASMTGDGVNDAPALKMADIGVSMGKGGTDVAKEAADVILVDDNFATLLPAVEEGKSIFLNIQNFLVFQLSTAVAALSLITITTLFGLPNPLNPMQILFINILMDGPPSQSLGVDPVNRDVMQRPPRSKTAPILDQRLLARVGFSASIIITGVMFVLAGELSDGSHTARDQTMTFTSFVFLDLASALQNRGLHTALLSPPQQVNRMLLMTVGTSFLVQLSLIYVPFLQAVFQTEALSFRDLSVLLMLGVGSMSLHEMRRRWERKNMVDELWRSAQTV</sequence>
<dbReference type="SUPFAM" id="SSF81665">
    <property type="entry name" value="Calcium ATPase, transmembrane domain M"/>
    <property type="match status" value="1"/>
</dbReference>
<dbReference type="SFLD" id="SFLDF00027">
    <property type="entry name" value="p-type_atpase"/>
    <property type="match status" value="1"/>
</dbReference>
<evidence type="ECO:0000256" key="4">
    <source>
        <dbReference type="ARBA" id="ARBA00022692"/>
    </source>
</evidence>
<dbReference type="Pfam" id="PF00690">
    <property type="entry name" value="Cation_ATPase_N"/>
    <property type="match status" value="1"/>
</dbReference>
<keyword evidence="11 12" id="KW-0472">Membrane</keyword>
<evidence type="ECO:0000256" key="7">
    <source>
        <dbReference type="ARBA" id="ARBA00022840"/>
    </source>
</evidence>
<dbReference type="GO" id="GO:0005524">
    <property type="term" value="F:ATP binding"/>
    <property type="evidence" value="ECO:0007669"/>
    <property type="project" value="UniProtKB-KW"/>
</dbReference>
<feature type="region of interest" description="Disordered" evidence="13">
    <location>
        <begin position="182"/>
        <end position="210"/>
    </location>
</feature>
<evidence type="ECO:0000313" key="15">
    <source>
        <dbReference type="EMBL" id="SGY37508.1"/>
    </source>
</evidence>
<dbReference type="GO" id="GO:0016020">
    <property type="term" value="C:membrane"/>
    <property type="evidence" value="ECO:0007669"/>
    <property type="project" value="UniProtKB-SubCell"/>
</dbReference>
<name>A0A2X0MUM8_9BASI</name>
<keyword evidence="4 12" id="KW-0812">Transmembrane</keyword>
<dbReference type="Pfam" id="PF00122">
    <property type="entry name" value="E1-E2_ATPase"/>
    <property type="match status" value="1"/>
</dbReference>
<evidence type="ECO:0000259" key="14">
    <source>
        <dbReference type="SMART" id="SM00831"/>
    </source>
</evidence>
<dbReference type="InterPro" id="IPR036412">
    <property type="entry name" value="HAD-like_sf"/>
</dbReference>
<comment type="similarity">
    <text evidence="12">Belongs to the cation transport ATPase (P-type) (TC 3.A.3) family.</text>
</comment>
<feature type="transmembrane region" description="Helical" evidence="12">
    <location>
        <begin position="593"/>
        <end position="612"/>
    </location>
</feature>
<evidence type="ECO:0000256" key="10">
    <source>
        <dbReference type="ARBA" id="ARBA00023065"/>
    </source>
</evidence>
<accession>A0A2X0MUM8</accession>
<dbReference type="Proteomes" id="UP000249464">
    <property type="component" value="Unassembled WGS sequence"/>
</dbReference>
<evidence type="ECO:0000256" key="11">
    <source>
        <dbReference type="ARBA" id="ARBA00023136"/>
    </source>
</evidence>
<feature type="transmembrane region" description="Helical" evidence="12">
    <location>
        <begin position="1022"/>
        <end position="1045"/>
    </location>
</feature>
<dbReference type="EC" id="7.2.2.10" evidence="12"/>
<dbReference type="InterPro" id="IPR006413">
    <property type="entry name" value="P-type_ATPase_IIA_PMR1"/>
</dbReference>
<dbReference type="Pfam" id="PF13246">
    <property type="entry name" value="Cation_ATPase"/>
    <property type="match status" value="1"/>
</dbReference>
<feature type="transmembrane region" description="Helical" evidence="12">
    <location>
        <begin position="1095"/>
        <end position="1116"/>
    </location>
</feature>
<dbReference type="SMART" id="SM00831">
    <property type="entry name" value="Cation_ATPase_N"/>
    <property type="match status" value="1"/>
</dbReference>
<dbReference type="Gene3D" id="1.20.1110.10">
    <property type="entry name" value="Calcium-transporting ATPase, transmembrane domain"/>
    <property type="match status" value="1"/>
</dbReference>
<keyword evidence="16" id="KW-1185">Reference proteome</keyword>
<feature type="transmembrane region" description="Helical" evidence="12">
    <location>
        <begin position="63"/>
        <end position="81"/>
    </location>
</feature>
<evidence type="ECO:0000256" key="12">
    <source>
        <dbReference type="RuleBase" id="RU361146"/>
    </source>
</evidence>
<feature type="compositionally biased region" description="Low complexity" evidence="13">
    <location>
        <begin position="186"/>
        <end position="204"/>
    </location>
</feature>
<dbReference type="GO" id="GO:0012505">
    <property type="term" value="C:endomembrane system"/>
    <property type="evidence" value="ECO:0007669"/>
    <property type="project" value="UniProtKB-SubCell"/>
</dbReference>
<evidence type="ECO:0000313" key="16">
    <source>
        <dbReference type="Proteomes" id="UP000249464"/>
    </source>
</evidence>
<dbReference type="PROSITE" id="PS00154">
    <property type="entry name" value="ATPASE_E1_E2"/>
    <property type="match status" value="1"/>
</dbReference>
<dbReference type="FunFam" id="2.70.150.10:FF:000008">
    <property type="entry name" value="Calcium-transporting ATPase"/>
    <property type="match status" value="1"/>
</dbReference>
<evidence type="ECO:0000256" key="2">
    <source>
        <dbReference type="ARBA" id="ARBA00022448"/>
    </source>
</evidence>
<feature type="transmembrane region" description="Helical" evidence="12">
    <location>
        <begin position="397"/>
        <end position="414"/>
    </location>
</feature>
<dbReference type="InterPro" id="IPR023214">
    <property type="entry name" value="HAD_sf"/>
</dbReference>
<dbReference type="Pfam" id="PF00689">
    <property type="entry name" value="Cation_ATPase_C"/>
    <property type="match status" value="1"/>
</dbReference>
<keyword evidence="3 12" id="KW-0109">Calcium transport</keyword>
<dbReference type="SUPFAM" id="SSF81653">
    <property type="entry name" value="Calcium ATPase, transduction domain A"/>
    <property type="match status" value="1"/>
</dbReference>
<dbReference type="Gene3D" id="3.40.1110.10">
    <property type="entry name" value="Calcium-transporting ATPase, cytoplasmic domain N"/>
    <property type="match status" value="1"/>
</dbReference>
<keyword evidence="7 12" id="KW-0067">ATP-binding</keyword>
<feature type="region of interest" description="Disordered" evidence="13">
    <location>
        <begin position="281"/>
        <end position="317"/>
    </location>
</feature>
<dbReference type="AlphaFoldDB" id="A0A2X0MUM8"/>
<dbReference type="InterPro" id="IPR006068">
    <property type="entry name" value="ATPase_P-typ_cation-transptr_C"/>
</dbReference>
<keyword evidence="10 12" id="KW-0406">Ion transport</keyword>
<evidence type="ECO:0000256" key="9">
    <source>
        <dbReference type="ARBA" id="ARBA00022989"/>
    </source>
</evidence>
<gene>
    <name evidence="15" type="primary">BQ5605_C003g01829</name>
    <name evidence="15" type="ORF">BQ5605_C003G01829</name>
</gene>
<reference evidence="15 16" key="1">
    <citation type="submission" date="2016-11" db="EMBL/GenBank/DDBJ databases">
        <authorList>
            <person name="Jaros S."/>
            <person name="Januszkiewicz K."/>
            <person name="Wedrychowicz H."/>
        </authorList>
    </citation>
    <scope>NUCLEOTIDE SEQUENCE [LARGE SCALE GENOMIC DNA]</scope>
</reference>
<dbReference type="InterPro" id="IPR059000">
    <property type="entry name" value="ATPase_P-type_domA"/>
</dbReference>
<dbReference type="InterPro" id="IPR023298">
    <property type="entry name" value="ATPase_P-typ_TM_dom_sf"/>
</dbReference>
<comment type="subcellular location">
    <subcellularLocation>
        <location evidence="1">Endomembrane system</location>
        <topology evidence="1">Multi-pass membrane protein</topology>
    </subcellularLocation>
    <subcellularLocation>
        <location evidence="12">Membrane</location>
        <topology evidence="12">Multi-pass membrane protein</topology>
    </subcellularLocation>
</comment>
<feature type="transmembrane region" description="Helical" evidence="12">
    <location>
        <begin position="375"/>
        <end position="391"/>
    </location>
</feature>
<dbReference type="InterPro" id="IPR023299">
    <property type="entry name" value="ATPase_P-typ_cyto_dom_N"/>
</dbReference>
<dbReference type="GO" id="GO:0005388">
    <property type="term" value="F:P-type calcium transporter activity"/>
    <property type="evidence" value="ECO:0007669"/>
    <property type="project" value="UniProtKB-EC"/>
</dbReference>
<dbReference type="EMBL" id="FQNC01000042">
    <property type="protein sequence ID" value="SGY37508.1"/>
    <property type="molecule type" value="Genomic_DNA"/>
</dbReference>
<evidence type="ECO:0000256" key="8">
    <source>
        <dbReference type="ARBA" id="ARBA00022967"/>
    </source>
</evidence>
<dbReference type="InterPro" id="IPR004014">
    <property type="entry name" value="ATPase_P-typ_cation-transptr_N"/>
</dbReference>
<keyword evidence="2 12" id="KW-0813">Transport</keyword>
<dbReference type="PRINTS" id="PR00120">
    <property type="entry name" value="HATPASE"/>
</dbReference>
<organism evidence="15 16">
    <name type="scientific">Microbotryum silenes-dioicae</name>
    <dbReference type="NCBI Taxonomy" id="796604"/>
    <lineage>
        <taxon>Eukaryota</taxon>
        <taxon>Fungi</taxon>
        <taxon>Dikarya</taxon>
        <taxon>Basidiomycota</taxon>
        <taxon>Pucciniomycotina</taxon>
        <taxon>Microbotryomycetes</taxon>
        <taxon>Microbotryales</taxon>
        <taxon>Microbotryaceae</taxon>
        <taxon>Microbotryum</taxon>
    </lineage>
</organism>
<keyword evidence="5 12" id="KW-0547">Nucleotide-binding</keyword>